<feature type="transmembrane region" description="Helical" evidence="7">
    <location>
        <begin position="282"/>
        <end position="300"/>
    </location>
</feature>
<sequence length="529" mass="57011">MATNASTAEYQRETSPLLPSYPSEATLSDGTNNGHECVPLHDELTISRLALIKQEASWLLGSSIPLSMSYFCQTSFNFISMLTAGRLGVNELAAASLGVMLANVIVCMPGTGLASALESFCSAAYTASSDKTRVGFHAQRGLAAVTFQLVPTVILFYFIDNILLLLGQTPDVSELCGRFLRIWVIGSWPLLAFECLKRFVQAQGIMQASTWVTAAVAPLHIFNSYMLVWSPRIGLGFAGAPLAMAISNWMLFIGISGYIAFSRARHAWGSLSFDCINGMSEYYRLAIPSAAMMALSWAAFETITIGAAVFGSVALAAQACIFSTMALTYQTPAAIGSAAAARIGNALGEGKQRRARYTSYVAISMGYIVGMAISLLLFIYRESWGYIFSDDADVIAMCAELMPYFAAIQTYDGMNGLVAGIMRALGRQSMGAAFAFPSFWIIALPIAFYLGMGPPALKSVGLFIGLACGVILYSLAQQFFIVFCVDWRHEVKVCLNRLVVSTRPKQMTTCISTAHPSSSSSLESYSSVV</sequence>
<dbReference type="InterPro" id="IPR002528">
    <property type="entry name" value="MATE_fam"/>
</dbReference>
<evidence type="ECO:0000256" key="4">
    <source>
        <dbReference type="ARBA" id="ARBA00022989"/>
    </source>
</evidence>
<feature type="transmembrane region" description="Helical" evidence="7">
    <location>
        <begin position="360"/>
        <end position="380"/>
    </location>
</feature>
<dbReference type="GO" id="GO:0016020">
    <property type="term" value="C:membrane"/>
    <property type="evidence" value="ECO:0007669"/>
    <property type="project" value="UniProtKB-SubCell"/>
</dbReference>
<accession>A0A9W8CHV6</accession>
<feature type="transmembrane region" description="Helical" evidence="7">
    <location>
        <begin position="462"/>
        <end position="485"/>
    </location>
</feature>
<dbReference type="CDD" id="cd13132">
    <property type="entry name" value="MATE_eukaryotic"/>
    <property type="match status" value="1"/>
</dbReference>
<comment type="subcellular location">
    <subcellularLocation>
        <location evidence="1">Membrane</location>
        <topology evidence="1">Multi-pass membrane protein</topology>
    </subcellularLocation>
</comment>
<reference evidence="8" key="1">
    <citation type="submission" date="2022-07" db="EMBL/GenBank/DDBJ databases">
        <title>Phylogenomic reconstructions and comparative analyses of Kickxellomycotina fungi.</title>
        <authorList>
            <person name="Reynolds N.K."/>
            <person name="Stajich J.E."/>
            <person name="Barry K."/>
            <person name="Grigoriev I.V."/>
            <person name="Crous P."/>
            <person name="Smith M.E."/>
        </authorList>
    </citation>
    <scope>NUCLEOTIDE SEQUENCE</scope>
    <source>
        <strain evidence="8">NBRC 105413</strain>
    </source>
</reference>
<dbReference type="NCBIfam" id="TIGR00797">
    <property type="entry name" value="matE"/>
    <property type="match status" value="1"/>
</dbReference>
<dbReference type="InterPro" id="IPR045069">
    <property type="entry name" value="MATE_euk"/>
</dbReference>
<evidence type="ECO:0000256" key="5">
    <source>
        <dbReference type="ARBA" id="ARBA00023136"/>
    </source>
</evidence>
<evidence type="ECO:0000256" key="7">
    <source>
        <dbReference type="SAM" id="Phobius"/>
    </source>
</evidence>
<gene>
    <name evidence="8" type="primary">ERC1_10</name>
    <name evidence="8" type="ORF">LPJ64_005655</name>
</gene>
<comment type="caution">
    <text evidence="8">The sequence shown here is derived from an EMBL/GenBank/DDBJ whole genome shotgun (WGS) entry which is preliminary data.</text>
</comment>
<feature type="transmembrane region" description="Helical" evidence="7">
    <location>
        <begin position="392"/>
        <end position="411"/>
    </location>
</feature>
<keyword evidence="4 7" id="KW-1133">Transmembrane helix</keyword>
<dbReference type="PANTHER" id="PTHR11206">
    <property type="entry name" value="MULTIDRUG RESISTANCE PROTEIN"/>
    <property type="match status" value="1"/>
</dbReference>
<dbReference type="AlphaFoldDB" id="A0A9W8CHV6"/>
<comment type="similarity">
    <text evidence="2">Belongs to the multi antimicrobial extrusion (MATE) (TC 2.A.66.1) family.</text>
</comment>
<feature type="transmembrane region" description="Helical" evidence="7">
    <location>
        <begin position="240"/>
        <end position="261"/>
    </location>
</feature>
<dbReference type="Pfam" id="PF01554">
    <property type="entry name" value="MatE"/>
    <property type="match status" value="2"/>
</dbReference>
<feature type="transmembrane region" description="Helical" evidence="7">
    <location>
        <begin position="432"/>
        <end position="450"/>
    </location>
</feature>
<evidence type="ECO:0000256" key="3">
    <source>
        <dbReference type="ARBA" id="ARBA00022692"/>
    </source>
</evidence>
<proteinExistence type="inferred from homology"/>
<dbReference type="GO" id="GO:1990961">
    <property type="term" value="P:xenobiotic detoxification by transmembrane export across the plasma membrane"/>
    <property type="evidence" value="ECO:0007669"/>
    <property type="project" value="InterPro"/>
</dbReference>
<dbReference type="Proteomes" id="UP001145021">
    <property type="component" value="Unassembled WGS sequence"/>
</dbReference>
<name>A0A9W8CHV6_9FUNG</name>
<dbReference type="GO" id="GO:0015297">
    <property type="term" value="F:antiporter activity"/>
    <property type="evidence" value="ECO:0007669"/>
    <property type="project" value="InterPro"/>
</dbReference>
<evidence type="ECO:0000256" key="1">
    <source>
        <dbReference type="ARBA" id="ARBA00004141"/>
    </source>
</evidence>
<feature type="region of interest" description="Disordered" evidence="6">
    <location>
        <begin position="1"/>
        <end position="29"/>
    </location>
</feature>
<protein>
    <submittedName>
        <fullName evidence="8">Ethionine resistance protein</fullName>
    </submittedName>
</protein>
<evidence type="ECO:0000256" key="2">
    <source>
        <dbReference type="ARBA" id="ARBA00010199"/>
    </source>
</evidence>
<dbReference type="EMBL" id="JANBOH010000389">
    <property type="protein sequence ID" value="KAJ1642504.1"/>
    <property type="molecule type" value="Genomic_DNA"/>
</dbReference>
<feature type="transmembrane region" description="Helical" evidence="7">
    <location>
        <begin position="141"/>
        <end position="159"/>
    </location>
</feature>
<feature type="transmembrane region" description="Helical" evidence="7">
    <location>
        <begin position="179"/>
        <end position="196"/>
    </location>
</feature>
<feature type="transmembrane region" description="Helical" evidence="7">
    <location>
        <begin position="208"/>
        <end position="228"/>
    </location>
</feature>
<dbReference type="GO" id="GO:0042910">
    <property type="term" value="F:xenobiotic transmembrane transporter activity"/>
    <property type="evidence" value="ECO:0007669"/>
    <property type="project" value="InterPro"/>
</dbReference>
<keyword evidence="5 7" id="KW-0472">Membrane</keyword>
<evidence type="ECO:0000313" key="8">
    <source>
        <dbReference type="EMBL" id="KAJ1642504.1"/>
    </source>
</evidence>
<keyword evidence="3 7" id="KW-0812">Transmembrane</keyword>
<organism evidence="8 9">
    <name type="scientific">Coemansia asiatica</name>
    <dbReference type="NCBI Taxonomy" id="1052880"/>
    <lineage>
        <taxon>Eukaryota</taxon>
        <taxon>Fungi</taxon>
        <taxon>Fungi incertae sedis</taxon>
        <taxon>Zoopagomycota</taxon>
        <taxon>Kickxellomycotina</taxon>
        <taxon>Kickxellomycetes</taxon>
        <taxon>Kickxellales</taxon>
        <taxon>Kickxellaceae</taxon>
        <taxon>Coemansia</taxon>
    </lineage>
</organism>
<evidence type="ECO:0000313" key="9">
    <source>
        <dbReference type="Proteomes" id="UP001145021"/>
    </source>
</evidence>
<keyword evidence="9" id="KW-1185">Reference proteome</keyword>
<evidence type="ECO:0000256" key="6">
    <source>
        <dbReference type="SAM" id="MobiDB-lite"/>
    </source>
</evidence>
<feature type="transmembrane region" description="Helical" evidence="7">
    <location>
        <begin position="306"/>
        <end position="327"/>
    </location>
</feature>